<dbReference type="InterPro" id="IPR013785">
    <property type="entry name" value="Aldolase_TIM"/>
</dbReference>
<keyword evidence="7" id="KW-1185">Reference proteome</keyword>
<evidence type="ECO:0000259" key="5">
    <source>
        <dbReference type="PROSITE" id="PS51918"/>
    </source>
</evidence>
<dbReference type="PANTHER" id="PTHR11228:SF7">
    <property type="entry name" value="PQQA PEPTIDE CYCLASE"/>
    <property type="match status" value="1"/>
</dbReference>
<dbReference type="RefSeq" id="WP_320314380.1">
    <property type="nucleotide sequence ID" value="NZ_JAVIKH010000018.1"/>
</dbReference>
<name>A0ABU4WEN7_9FUSO</name>
<evidence type="ECO:0000256" key="4">
    <source>
        <dbReference type="ARBA" id="ARBA00023014"/>
    </source>
</evidence>
<feature type="domain" description="Radical SAM core" evidence="5">
    <location>
        <begin position="96"/>
        <end position="322"/>
    </location>
</feature>
<proteinExistence type="predicted"/>
<keyword evidence="1" id="KW-0949">S-adenosyl-L-methionine</keyword>
<dbReference type="InterPro" id="IPR006638">
    <property type="entry name" value="Elp3/MiaA/NifB-like_rSAM"/>
</dbReference>
<dbReference type="PROSITE" id="PS51918">
    <property type="entry name" value="RADICAL_SAM"/>
    <property type="match status" value="1"/>
</dbReference>
<dbReference type="EMBL" id="JAVIKH010000018">
    <property type="protein sequence ID" value="MDX8337026.1"/>
    <property type="molecule type" value="Genomic_DNA"/>
</dbReference>
<organism evidence="6 7">
    <name type="scientific">Candidatus Cetobacterium colombiensis</name>
    <dbReference type="NCBI Taxonomy" id="3073100"/>
    <lineage>
        <taxon>Bacteria</taxon>
        <taxon>Fusobacteriati</taxon>
        <taxon>Fusobacteriota</taxon>
        <taxon>Fusobacteriia</taxon>
        <taxon>Fusobacteriales</taxon>
        <taxon>Fusobacteriaceae</taxon>
        <taxon>Cetobacterium</taxon>
    </lineage>
</organism>
<evidence type="ECO:0000256" key="3">
    <source>
        <dbReference type="ARBA" id="ARBA00023004"/>
    </source>
</evidence>
<dbReference type="InterPro" id="IPR050377">
    <property type="entry name" value="Radical_SAM_PqqE_MftC-like"/>
</dbReference>
<reference evidence="7" key="1">
    <citation type="submission" date="2023-07" db="EMBL/GenBank/DDBJ databases">
        <authorList>
            <person name="Colorado M.A."/>
            <person name="Villamil L.M."/>
            <person name="Melo J.F."/>
            <person name="Rodriguez J.A."/>
            <person name="Ruiz R.Y."/>
        </authorList>
    </citation>
    <scope>NUCLEOTIDE SEQUENCE [LARGE SCALE GENOMIC DNA]</scope>
    <source>
        <strain evidence="7">C33</strain>
    </source>
</reference>
<evidence type="ECO:0000256" key="2">
    <source>
        <dbReference type="ARBA" id="ARBA00022723"/>
    </source>
</evidence>
<evidence type="ECO:0000313" key="7">
    <source>
        <dbReference type="Proteomes" id="UP001279681"/>
    </source>
</evidence>
<evidence type="ECO:0000313" key="6">
    <source>
        <dbReference type="EMBL" id="MDX8337026.1"/>
    </source>
</evidence>
<dbReference type="SFLD" id="SFLDS00029">
    <property type="entry name" value="Radical_SAM"/>
    <property type="match status" value="1"/>
</dbReference>
<dbReference type="CDD" id="cd01335">
    <property type="entry name" value="Radical_SAM"/>
    <property type="match status" value="1"/>
</dbReference>
<dbReference type="Gene3D" id="3.20.20.70">
    <property type="entry name" value="Aldolase class I"/>
    <property type="match status" value="1"/>
</dbReference>
<dbReference type="PANTHER" id="PTHR11228">
    <property type="entry name" value="RADICAL SAM DOMAIN PROTEIN"/>
    <property type="match status" value="1"/>
</dbReference>
<dbReference type="SUPFAM" id="SSF102114">
    <property type="entry name" value="Radical SAM enzymes"/>
    <property type="match status" value="1"/>
</dbReference>
<dbReference type="Proteomes" id="UP001279681">
    <property type="component" value="Unassembled WGS sequence"/>
</dbReference>
<dbReference type="Pfam" id="PF04055">
    <property type="entry name" value="Radical_SAM"/>
    <property type="match status" value="1"/>
</dbReference>
<accession>A0ABU4WEN7</accession>
<dbReference type="InterPro" id="IPR058240">
    <property type="entry name" value="rSAM_sf"/>
</dbReference>
<keyword evidence="3" id="KW-0408">Iron</keyword>
<keyword evidence="2" id="KW-0479">Metal-binding</keyword>
<keyword evidence="4" id="KW-0411">Iron-sulfur</keyword>
<evidence type="ECO:0000256" key="1">
    <source>
        <dbReference type="ARBA" id="ARBA00022691"/>
    </source>
</evidence>
<dbReference type="SFLD" id="SFLDG01067">
    <property type="entry name" value="SPASM/twitch_domain_containing"/>
    <property type="match status" value="1"/>
</dbReference>
<gene>
    <name evidence="6" type="ORF">RFV38_11040</name>
</gene>
<comment type="caution">
    <text evidence="6">The sequence shown here is derived from an EMBL/GenBank/DDBJ whole genome shotgun (WGS) entry which is preliminary data.</text>
</comment>
<dbReference type="SMART" id="SM00729">
    <property type="entry name" value="Elp3"/>
    <property type="match status" value="1"/>
</dbReference>
<protein>
    <submittedName>
        <fullName evidence="6">Radical SAM protein</fullName>
    </submittedName>
</protein>
<dbReference type="InterPro" id="IPR007197">
    <property type="entry name" value="rSAM"/>
</dbReference>
<sequence>MEMILKEGKGKVEVGGVNFDFSYFDVFPKMRVTLESDLENPILQIVTLEKKLRDLDYEEIEIEVLKRYRDTFNFLLDSTYLLRNGDRKGFTFFKSLTQKKAIRLSLTENCNYRCFFCHEEGMDMNARRESANFDKMCELLLKMRDLNYQDLTFTGGEPLVAKNDLIRYMDFMEENNYTPDLTIVTNGYLIDEVLIERIKRYKGEFKFNFSMHSVDKESYFQIVNPKNGDINSFDKVLKNIDLIRENGIRLKMNFVLLNGLNSSPDYIKRILEFANEKGAYCVKFLELLVTDKLNKFFNYFYSLESAIKDLGDDIFLENLTYRRGEYIFKNNLVVEFQKCTCANGCSVCPLNREINVTPQMSYYPCFILDSKKIEIDNNNVEESLKVGDVVIENLIKRYGNKSPVIIKNVANEKEKIEFYYKSAFTLEEIENLVNKNSFKLDRQRAFTDYIYKNNKNLNYEKLLKLSKNSYESHYREIVQKREFKCEKNHCSIEFLTEGKIIEDKENYDRYLEHLGFTNNLTLNWNIKFFKGSNRNFSIGINENTGLIYVVSPKEIDNELSNLLNLELLKEDLYKDIVKNM</sequence>